<feature type="compositionally biased region" description="Low complexity" evidence="1">
    <location>
        <begin position="333"/>
        <end position="342"/>
    </location>
</feature>
<organism evidence="2 3">
    <name type="scientific">Microbacterium pseudoresistens</name>
    <dbReference type="NCBI Taxonomy" id="640634"/>
    <lineage>
        <taxon>Bacteria</taxon>
        <taxon>Bacillati</taxon>
        <taxon>Actinomycetota</taxon>
        <taxon>Actinomycetes</taxon>
        <taxon>Micrococcales</taxon>
        <taxon>Microbacteriaceae</taxon>
        <taxon>Microbacterium</taxon>
    </lineage>
</organism>
<dbReference type="RefSeq" id="WP_179434670.1">
    <property type="nucleotide sequence ID" value="NZ_BAABLC010000004.1"/>
</dbReference>
<feature type="region of interest" description="Disordered" evidence="1">
    <location>
        <begin position="284"/>
        <end position="308"/>
    </location>
</feature>
<evidence type="ECO:0000256" key="1">
    <source>
        <dbReference type="SAM" id="MobiDB-lite"/>
    </source>
</evidence>
<sequence length="495" mass="52358">MSEHSTAMETLPLNAHRPIRRIGAGEGPFEGTLVSGADETFVAVDTDALAGWSGWAHAGAQHIAAPASLCRVRDGHRALLPWCPERLLTFLARRDARGEPLSGGERSTLVASLLRGVIEGCGTASAEPVGDWWLTGSGRPVFVIGSGEPLPRSVAAVLDLLAPRTADRATKRLFARIVEALAEPRRVAHEADHWETELFELAAPKPLRTGEAADTEDGRLDTRSSVLVEPAAMRAVPARRPLRADAPRSRRRRTEPRDESWRAAVGARIEGAAEFVRRAREARRTNGVPDRAMGDPYGESVEEESTPRRWTKPMLVGAGIAAVLAVGGALWPSSPPADASVPASPPVPAAAAASDPPQTEAPDEVVVPRTAGEALVRAPADTTSARPDSGDTPLAALPALLSQAELCADGDDDACARAWASERLESTGPRPITVGTDSAPTVIEDYGDLAALRIAGGDAHQIVVLLRTDDGWRIRDVYEVADPPSEESAGDQAPS</sequence>
<proteinExistence type="predicted"/>
<comment type="caution">
    <text evidence="2">The sequence shown here is derived from an EMBL/GenBank/DDBJ whole genome shotgun (WGS) entry which is preliminary data.</text>
</comment>
<evidence type="ECO:0000313" key="2">
    <source>
        <dbReference type="EMBL" id="NYD55546.1"/>
    </source>
</evidence>
<feature type="region of interest" description="Disordered" evidence="1">
    <location>
        <begin position="333"/>
        <end position="364"/>
    </location>
</feature>
<gene>
    <name evidence="2" type="ORF">BKA02_002601</name>
</gene>
<accession>A0A7Y9EXA7</accession>
<reference evidence="2 3" key="1">
    <citation type="submission" date="2020-07" db="EMBL/GenBank/DDBJ databases">
        <title>Sequencing the genomes of 1000 actinobacteria strains.</title>
        <authorList>
            <person name="Klenk H.-P."/>
        </authorList>
    </citation>
    <scope>NUCLEOTIDE SEQUENCE [LARGE SCALE GENOMIC DNA]</scope>
    <source>
        <strain evidence="2 3">DSM 22185</strain>
    </source>
</reference>
<feature type="region of interest" description="Disordered" evidence="1">
    <location>
        <begin position="237"/>
        <end position="259"/>
    </location>
</feature>
<protein>
    <submittedName>
        <fullName evidence="2">Uncharacterized protein</fullName>
    </submittedName>
</protein>
<name>A0A7Y9EXA7_9MICO</name>
<dbReference type="EMBL" id="JACCBH010000001">
    <property type="protein sequence ID" value="NYD55546.1"/>
    <property type="molecule type" value="Genomic_DNA"/>
</dbReference>
<dbReference type="Proteomes" id="UP000552045">
    <property type="component" value="Unassembled WGS sequence"/>
</dbReference>
<keyword evidence="3" id="KW-1185">Reference proteome</keyword>
<evidence type="ECO:0000313" key="3">
    <source>
        <dbReference type="Proteomes" id="UP000552045"/>
    </source>
</evidence>
<dbReference type="AlphaFoldDB" id="A0A7Y9EXA7"/>